<reference evidence="2" key="1">
    <citation type="journal article" date="2020" name="Cell">
        <title>Large-Scale Comparative Analyses of Tick Genomes Elucidate Their Genetic Diversity and Vector Capacities.</title>
        <authorList>
            <consortium name="Tick Genome and Microbiome Consortium (TIGMIC)"/>
            <person name="Jia N."/>
            <person name="Wang J."/>
            <person name="Shi W."/>
            <person name="Du L."/>
            <person name="Sun Y."/>
            <person name="Zhan W."/>
            <person name="Jiang J.F."/>
            <person name="Wang Q."/>
            <person name="Zhang B."/>
            <person name="Ji P."/>
            <person name="Bell-Sakyi L."/>
            <person name="Cui X.M."/>
            <person name="Yuan T.T."/>
            <person name="Jiang B.G."/>
            <person name="Yang W.F."/>
            <person name="Lam T.T."/>
            <person name="Chang Q.C."/>
            <person name="Ding S.J."/>
            <person name="Wang X.J."/>
            <person name="Zhu J.G."/>
            <person name="Ruan X.D."/>
            <person name="Zhao L."/>
            <person name="Wei J.T."/>
            <person name="Ye R.Z."/>
            <person name="Que T.C."/>
            <person name="Du C.H."/>
            <person name="Zhou Y.H."/>
            <person name="Cheng J.X."/>
            <person name="Dai P.F."/>
            <person name="Guo W.B."/>
            <person name="Han X.H."/>
            <person name="Huang E.J."/>
            <person name="Li L.F."/>
            <person name="Wei W."/>
            <person name="Gao Y.C."/>
            <person name="Liu J.Z."/>
            <person name="Shao H.Z."/>
            <person name="Wang X."/>
            <person name="Wang C.C."/>
            <person name="Yang T.C."/>
            <person name="Huo Q.B."/>
            <person name="Li W."/>
            <person name="Chen H.Y."/>
            <person name="Chen S.E."/>
            <person name="Zhou L.G."/>
            <person name="Ni X.B."/>
            <person name="Tian J.H."/>
            <person name="Sheng Y."/>
            <person name="Liu T."/>
            <person name="Pan Y.S."/>
            <person name="Xia L.Y."/>
            <person name="Li J."/>
            <person name="Zhao F."/>
            <person name="Cao W.C."/>
        </authorList>
    </citation>
    <scope>NUCLEOTIDE SEQUENCE</scope>
    <source>
        <strain evidence="2">Rsan-2018</strain>
    </source>
</reference>
<keyword evidence="3" id="KW-1185">Reference proteome</keyword>
<dbReference type="VEuPathDB" id="VectorBase:RSAN_032204"/>
<dbReference type="EMBL" id="JABSTV010001255">
    <property type="protein sequence ID" value="KAH7935493.1"/>
    <property type="molecule type" value="Genomic_DNA"/>
</dbReference>
<evidence type="ECO:0000256" key="1">
    <source>
        <dbReference type="SAM" id="Coils"/>
    </source>
</evidence>
<keyword evidence="1" id="KW-0175">Coiled coil</keyword>
<accession>A0A9D4SMM4</accession>
<proteinExistence type="predicted"/>
<dbReference type="Proteomes" id="UP000821837">
    <property type="component" value="Unassembled WGS sequence"/>
</dbReference>
<gene>
    <name evidence="2" type="ORF">HPB52_008894</name>
</gene>
<evidence type="ECO:0000313" key="3">
    <source>
        <dbReference type="Proteomes" id="UP000821837"/>
    </source>
</evidence>
<reference evidence="2" key="2">
    <citation type="submission" date="2021-09" db="EMBL/GenBank/DDBJ databases">
        <authorList>
            <person name="Jia N."/>
            <person name="Wang J."/>
            <person name="Shi W."/>
            <person name="Du L."/>
            <person name="Sun Y."/>
            <person name="Zhan W."/>
            <person name="Jiang J."/>
            <person name="Wang Q."/>
            <person name="Zhang B."/>
            <person name="Ji P."/>
            <person name="Sakyi L.B."/>
            <person name="Cui X."/>
            <person name="Yuan T."/>
            <person name="Jiang B."/>
            <person name="Yang W."/>
            <person name="Lam T.T.-Y."/>
            <person name="Chang Q."/>
            <person name="Ding S."/>
            <person name="Wang X."/>
            <person name="Zhu J."/>
            <person name="Ruan X."/>
            <person name="Zhao L."/>
            <person name="Wei J."/>
            <person name="Que T."/>
            <person name="Du C."/>
            <person name="Cheng J."/>
            <person name="Dai P."/>
            <person name="Han X."/>
            <person name="Huang E."/>
            <person name="Gao Y."/>
            <person name="Liu J."/>
            <person name="Shao H."/>
            <person name="Ye R."/>
            <person name="Li L."/>
            <person name="Wei W."/>
            <person name="Wang X."/>
            <person name="Wang C."/>
            <person name="Huo Q."/>
            <person name="Li W."/>
            <person name="Guo W."/>
            <person name="Chen H."/>
            <person name="Chen S."/>
            <person name="Zhou L."/>
            <person name="Zhou L."/>
            <person name="Ni X."/>
            <person name="Tian J."/>
            <person name="Zhou Y."/>
            <person name="Sheng Y."/>
            <person name="Liu T."/>
            <person name="Pan Y."/>
            <person name="Xia L."/>
            <person name="Li J."/>
            <person name="Zhao F."/>
            <person name="Cao W."/>
        </authorList>
    </citation>
    <scope>NUCLEOTIDE SEQUENCE</scope>
    <source>
        <strain evidence="2">Rsan-2018</strain>
        <tissue evidence="2">Larvae</tissue>
    </source>
</reference>
<name>A0A9D4SMM4_RHISA</name>
<evidence type="ECO:0000313" key="2">
    <source>
        <dbReference type="EMBL" id="KAH7935493.1"/>
    </source>
</evidence>
<feature type="coiled-coil region" evidence="1">
    <location>
        <begin position="30"/>
        <end position="64"/>
    </location>
</feature>
<comment type="caution">
    <text evidence="2">The sequence shown here is derived from an EMBL/GenBank/DDBJ whole genome shotgun (WGS) entry which is preliminary data.</text>
</comment>
<protein>
    <submittedName>
        <fullName evidence="2">Uncharacterized protein</fullName>
    </submittedName>
</protein>
<dbReference type="AlphaFoldDB" id="A0A9D4SMM4"/>
<sequence>MASSQAILRGDHDDNKATILSLFAVQQAALRDKQAQMLRIMQQLEELEEEKEHSERERNFLAVMVARLMWRERCVWTYARPESWFETTLPHLPETAHDDDLGDMPLTPIICMKGPGLFEAEMFTVCVDGVALLATQRAAALKVMFLLYFVLNIEYPPEVALTLKSLQRYAANKACIRNVAGRFEVSESTHHTMMSRVTSFLLDIAPNIIKFPSDLQKLAKDFEQVTML</sequence>
<organism evidence="2 3">
    <name type="scientific">Rhipicephalus sanguineus</name>
    <name type="common">Brown dog tick</name>
    <name type="synonym">Ixodes sanguineus</name>
    <dbReference type="NCBI Taxonomy" id="34632"/>
    <lineage>
        <taxon>Eukaryota</taxon>
        <taxon>Metazoa</taxon>
        <taxon>Ecdysozoa</taxon>
        <taxon>Arthropoda</taxon>
        <taxon>Chelicerata</taxon>
        <taxon>Arachnida</taxon>
        <taxon>Acari</taxon>
        <taxon>Parasitiformes</taxon>
        <taxon>Ixodida</taxon>
        <taxon>Ixodoidea</taxon>
        <taxon>Ixodidae</taxon>
        <taxon>Rhipicephalinae</taxon>
        <taxon>Rhipicephalus</taxon>
        <taxon>Rhipicephalus</taxon>
    </lineage>
</organism>